<organism evidence="2 3">
    <name type="scientific">Emticicia agri</name>
    <dbReference type="NCBI Taxonomy" id="2492393"/>
    <lineage>
        <taxon>Bacteria</taxon>
        <taxon>Pseudomonadati</taxon>
        <taxon>Bacteroidota</taxon>
        <taxon>Cytophagia</taxon>
        <taxon>Cytophagales</taxon>
        <taxon>Leadbetterellaceae</taxon>
        <taxon>Emticicia</taxon>
    </lineage>
</organism>
<evidence type="ECO:0000313" key="3">
    <source>
        <dbReference type="Proteomes" id="UP000293162"/>
    </source>
</evidence>
<protein>
    <submittedName>
        <fullName evidence="2">Uncharacterized protein</fullName>
    </submittedName>
</protein>
<sequence>MKKSAIIFLLICSRICSGQNFSNFEYFFTTDPGAGNGTAITGYPNGNNITFNANITVPANLTPGFHFLCVRAGTPSGSNALLNRWSVAASVPMIINGGATSTGDGSVITNVEYFFDNDPGVGLATRVAFVNNGNDTATPTFSANGITPGFHLMGVRVGTGAGGWSVTECRPVIVFPSVNTASGSQNQITRIEYFWGNDPGFGAGTNVDVTLTNEAVIIPITVPSNLAPGYYLLGVRARTGVAGWSNTHVQPFVVWSPTVNPGGQTGGQIVKLEYYIDADPGQGNGINLTYTPNPGKDITSMSNLDIGALPVGNHVFYVRALDSYGQWSAPRATTFSITCNNGVKLFTAQSGSWNDLSTWACGRIPLPTEDVYIKSAHKITINLGQTGQCKTIDSGSGAVLDVKAGAILKVN</sequence>
<keyword evidence="1" id="KW-0732">Signal</keyword>
<name>A0A4Q5M4Y2_9BACT</name>
<dbReference type="OrthoDB" id="1081439at2"/>
<dbReference type="EMBL" id="SEWF01000002">
    <property type="protein sequence ID" value="RYU97464.1"/>
    <property type="molecule type" value="Genomic_DNA"/>
</dbReference>
<dbReference type="RefSeq" id="WP_130019246.1">
    <property type="nucleotide sequence ID" value="NZ_SEWF01000002.1"/>
</dbReference>
<feature type="chain" id="PRO_5020625267" evidence="1">
    <location>
        <begin position="19"/>
        <end position="411"/>
    </location>
</feature>
<evidence type="ECO:0000313" key="2">
    <source>
        <dbReference type="EMBL" id="RYU97464.1"/>
    </source>
</evidence>
<accession>A0A4Q5M4Y2</accession>
<comment type="caution">
    <text evidence="2">The sequence shown here is derived from an EMBL/GenBank/DDBJ whole genome shotgun (WGS) entry which is preliminary data.</text>
</comment>
<dbReference type="AlphaFoldDB" id="A0A4Q5M4Y2"/>
<reference evidence="2 3" key="1">
    <citation type="submission" date="2019-02" db="EMBL/GenBank/DDBJ databases">
        <title>Bacterial novel species Emticicia sp. 17J42-9 isolated from soil.</title>
        <authorList>
            <person name="Jung H.-Y."/>
        </authorList>
    </citation>
    <scope>NUCLEOTIDE SEQUENCE [LARGE SCALE GENOMIC DNA]</scope>
    <source>
        <strain evidence="2 3">17J42-9</strain>
    </source>
</reference>
<dbReference type="Proteomes" id="UP000293162">
    <property type="component" value="Unassembled WGS sequence"/>
</dbReference>
<evidence type="ECO:0000256" key="1">
    <source>
        <dbReference type="SAM" id="SignalP"/>
    </source>
</evidence>
<gene>
    <name evidence="2" type="ORF">EWM59_01885</name>
</gene>
<proteinExistence type="predicted"/>
<feature type="signal peptide" evidence="1">
    <location>
        <begin position="1"/>
        <end position="18"/>
    </location>
</feature>
<keyword evidence="3" id="KW-1185">Reference proteome</keyword>